<dbReference type="AlphaFoldDB" id="A0A2K5C0B3"/>
<evidence type="ECO:0000256" key="11">
    <source>
        <dbReference type="ARBA" id="ARBA00023242"/>
    </source>
</evidence>
<dbReference type="GO" id="GO:0008270">
    <property type="term" value="F:zinc ion binding"/>
    <property type="evidence" value="ECO:0007669"/>
    <property type="project" value="UniProtKB-KW"/>
</dbReference>
<feature type="domain" description="C2H2-type" evidence="13">
    <location>
        <begin position="374"/>
        <end position="401"/>
    </location>
</feature>
<dbReference type="Proteomes" id="UP000233020">
    <property type="component" value="Unplaced"/>
</dbReference>
<feature type="domain" description="C2H2-type" evidence="13">
    <location>
        <begin position="542"/>
        <end position="569"/>
    </location>
</feature>
<proteinExistence type="inferred from homology"/>
<dbReference type="FunFam" id="3.30.160.60:FF:001498">
    <property type="entry name" value="Zinc finger protein 404"/>
    <property type="match status" value="1"/>
</dbReference>
<dbReference type="FunFam" id="3.30.160.60:FF:001833">
    <property type="match status" value="1"/>
</dbReference>
<evidence type="ECO:0000256" key="5">
    <source>
        <dbReference type="ARBA" id="ARBA00022737"/>
    </source>
</evidence>
<feature type="domain" description="C2H2-type" evidence="13">
    <location>
        <begin position="570"/>
        <end position="597"/>
    </location>
</feature>
<evidence type="ECO:0000256" key="7">
    <source>
        <dbReference type="ARBA" id="ARBA00022833"/>
    </source>
</evidence>
<dbReference type="PANTHER" id="PTHR24393">
    <property type="entry name" value="ZINC FINGER PROTEIN"/>
    <property type="match status" value="1"/>
</dbReference>
<dbReference type="InterPro" id="IPR036236">
    <property type="entry name" value="Znf_C2H2_sf"/>
</dbReference>
<dbReference type="SMART" id="SM00349">
    <property type="entry name" value="KRAB"/>
    <property type="match status" value="1"/>
</dbReference>
<dbReference type="FunFam" id="3.30.160.60:FF:000098">
    <property type="entry name" value="Zinc finger protein 614"/>
    <property type="match status" value="1"/>
</dbReference>
<keyword evidence="4" id="KW-0479">Metal-binding</keyword>
<dbReference type="PROSITE" id="PS00028">
    <property type="entry name" value="ZINC_FINGER_C2H2_1"/>
    <property type="match status" value="11"/>
</dbReference>
<dbReference type="FunFam" id="3.30.160.60:FF:000281">
    <property type="entry name" value="Zinc finger protein 558 isoform X1"/>
    <property type="match status" value="1"/>
</dbReference>
<dbReference type="SMART" id="SM00355">
    <property type="entry name" value="ZnF_C2H2"/>
    <property type="match status" value="11"/>
</dbReference>
<evidence type="ECO:0000256" key="9">
    <source>
        <dbReference type="ARBA" id="ARBA00023125"/>
    </source>
</evidence>
<dbReference type="Ensembl" id="ENSANAT00000018012.1">
    <property type="protein sequence ID" value="ENSANAP00000002135.1"/>
    <property type="gene ID" value="ENSANAG00000017115.1"/>
</dbReference>
<comment type="function">
    <text evidence="1">May be involved in transcriptional regulation.</text>
</comment>
<feature type="domain" description="C2H2-type" evidence="13">
    <location>
        <begin position="514"/>
        <end position="541"/>
    </location>
</feature>
<evidence type="ECO:0000256" key="8">
    <source>
        <dbReference type="ARBA" id="ARBA00023015"/>
    </source>
</evidence>
<evidence type="ECO:0000259" key="14">
    <source>
        <dbReference type="PROSITE" id="PS50805"/>
    </source>
</evidence>
<dbReference type="CDD" id="cd07765">
    <property type="entry name" value="KRAB_A-box"/>
    <property type="match status" value="1"/>
</dbReference>
<dbReference type="GO" id="GO:0001228">
    <property type="term" value="F:DNA-binding transcription activator activity, RNA polymerase II-specific"/>
    <property type="evidence" value="ECO:0007669"/>
    <property type="project" value="TreeGrafter"/>
</dbReference>
<organism evidence="15 16">
    <name type="scientific">Aotus nancymaae</name>
    <name type="common">Ma's night monkey</name>
    <dbReference type="NCBI Taxonomy" id="37293"/>
    <lineage>
        <taxon>Eukaryota</taxon>
        <taxon>Metazoa</taxon>
        <taxon>Chordata</taxon>
        <taxon>Craniata</taxon>
        <taxon>Vertebrata</taxon>
        <taxon>Euteleostomi</taxon>
        <taxon>Mammalia</taxon>
        <taxon>Eutheria</taxon>
        <taxon>Euarchontoglires</taxon>
        <taxon>Primates</taxon>
        <taxon>Haplorrhini</taxon>
        <taxon>Platyrrhini</taxon>
        <taxon>Aotidae</taxon>
        <taxon>Aotus</taxon>
    </lineage>
</organism>
<protein>
    <submittedName>
        <fullName evidence="15">Zinc finger protein 551</fullName>
    </submittedName>
</protein>
<comment type="subcellular location">
    <subcellularLocation>
        <location evidence="2">Nucleus</location>
    </subcellularLocation>
</comment>
<dbReference type="PROSITE" id="PS50805">
    <property type="entry name" value="KRAB"/>
    <property type="match status" value="1"/>
</dbReference>
<reference evidence="15" key="1">
    <citation type="submission" date="2025-08" db="UniProtKB">
        <authorList>
            <consortium name="Ensembl"/>
        </authorList>
    </citation>
    <scope>IDENTIFICATION</scope>
</reference>
<evidence type="ECO:0000313" key="15">
    <source>
        <dbReference type="Ensembl" id="ENSANAP00000002135.1"/>
    </source>
</evidence>
<dbReference type="Pfam" id="PF01352">
    <property type="entry name" value="KRAB"/>
    <property type="match status" value="1"/>
</dbReference>
<evidence type="ECO:0000313" key="16">
    <source>
        <dbReference type="Proteomes" id="UP000233020"/>
    </source>
</evidence>
<dbReference type="PROSITE" id="PS50157">
    <property type="entry name" value="ZINC_FINGER_C2H2_2"/>
    <property type="match status" value="11"/>
</dbReference>
<feature type="domain" description="C2H2-type" evidence="13">
    <location>
        <begin position="430"/>
        <end position="457"/>
    </location>
</feature>
<dbReference type="InterPro" id="IPR013087">
    <property type="entry name" value="Znf_C2H2_type"/>
</dbReference>
<sequence length="625" mass="72707">MPAPVARRSQPGPQSSMAALALRDPAQGMTFEDVAIYFSQEEWELLDEAQRFLYCNVMLENFAHVTSLGFCHGTENEAIASEHSVSLQVRTSKGDTPTQNTHLTEVKMCVPVLKDILPEAEHQTTSPVQKSYLGGTSVRGFCFNADLHQHQKHNNEEEPWTRNVDGATFVTGCRFHVFNYFTCGEDFPASMDLLQQTQKWLWRMPHTVRQRTQALYRAFSWGKMLLQPSSHKHTLVQPQSVCSEEGLFRVLEMLEKKLTLHPTYTYWVTRTKKVASTYHKIPLCLYKSEFIHHQRRHTGGVRYECGECRKTFSYKSNLIEHQRVHTGERPYECGECGKSFRQSSSLFRHQRVHSGERPYHLIRHRRVHTGEMPYQCSDCGKAFSCKSELIQHQRIHSGERPYECSECGKSFRQFSNLIRHRSIHTGDRPYECSECEKSFSRKFILIQHQRVHTGERPYECNECEKSFTRKSDLIQHRRIHTGTRPYECSACGKSFRQRSGLIQHRRLHTGERPYECSECGKSFSQSASLIQHQRVHTGEKPYECSECGKSFSQSSSLIQHQRGHTGERPYECNECRKPFTHKSDLIQHQRVHTGERPYECSECGKSFSRKSNLIRHRKVHTEERP</sequence>
<keyword evidence="10" id="KW-0804">Transcription</keyword>
<evidence type="ECO:0000256" key="6">
    <source>
        <dbReference type="ARBA" id="ARBA00022771"/>
    </source>
</evidence>
<feature type="domain" description="C2H2-type" evidence="13">
    <location>
        <begin position="402"/>
        <end position="429"/>
    </location>
</feature>
<accession>A0A2K5C0B3</accession>
<feature type="domain" description="C2H2-type" evidence="13">
    <location>
        <begin position="598"/>
        <end position="625"/>
    </location>
</feature>
<evidence type="ECO:0000256" key="12">
    <source>
        <dbReference type="PROSITE-ProRule" id="PRU00042"/>
    </source>
</evidence>
<feature type="domain" description="C2H2-type" evidence="13">
    <location>
        <begin position="331"/>
        <end position="358"/>
    </location>
</feature>
<keyword evidence="5" id="KW-0677">Repeat</keyword>
<keyword evidence="6 12" id="KW-0863">Zinc-finger</keyword>
<keyword evidence="9" id="KW-0238">DNA-binding</keyword>
<dbReference type="Gene3D" id="3.30.160.60">
    <property type="entry name" value="Classic Zinc Finger"/>
    <property type="match status" value="12"/>
</dbReference>
<evidence type="ECO:0000259" key="13">
    <source>
        <dbReference type="PROSITE" id="PS50157"/>
    </source>
</evidence>
<evidence type="ECO:0000256" key="10">
    <source>
        <dbReference type="ARBA" id="ARBA00023163"/>
    </source>
</evidence>
<keyword evidence="11" id="KW-0539">Nucleus</keyword>
<reference evidence="15" key="2">
    <citation type="submission" date="2025-09" db="UniProtKB">
        <authorList>
            <consortium name="Ensembl"/>
        </authorList>
    </citation>
    <scope>IDENTIFICATION</scope>
</reference>
<comment type="similarity">
    <text evidence="3">Belongs to the krueppel C2H2-type zinc-finger protein family.</text>
</comment>
<dbReference type="GO" id="GO:0000978">
    <property type="term" value="F:RNA polymerase II cis-regulatory region sequence-specific DNA binding"/>
    <property type="evidence" value="ECO:0007669"/>
    <property type="project" value="TreeGrafter"/>
</dbReference>
<dbReference type="FunFam" id="3.30.160.60:FF:000135">
    <property type="entry name" value="Zinc finger protein 358"/>
    <property type="match status" value="2"/>
</dbReference>
<keyword evidence="7" id="KW-0862">Zinc</keyword>
<dbReference type="FunFam" id="3.30.160.60:FF:000320">
    <property type="entry name" value="Zinc finger protein 777"/>
    <property type="match status" value="1"/>
</dbReference>
<dbReference type="Pfam" id="PF00096">
    <property type="entry name" value="zf-C2H2"/>
    <property type="match status" value="11"/>
</dbReference>
<evidence type="ECO:0000256" key="1">
    <source>
        <dbReference type="ARBA" id="ARBA00003767"/>
    </source>
</evidence>
<dbReference type="InterPro" id="IPR001909">
    <property type="entry name" value="KRAB"/>
</dbReference>
<feature type="domain" description="C2H2-type" evidence="13">
    <location>
        <begin position="458"/>
        <end position="485"/>
    </location>
</feature>
<keyword evidence="16" id="KW-1185">Reference proteome</keyword>
<evidence type="ECO:0000256" key="3">
    <source>
        <dbReference type="ARBA" id="ARBA00006991"/>
    </source>
</evidence>
<evidence type="ECO:0000256" key="2">
    <source>
        <dbReference type="ARBA" id="ARBA00004123"/>
    </source>
</evidence>
<dbReference type="FunFam" id="3.30.160.60:FF:001270">
    <property type="entry name" value="zinc finger protein 583 isoform X1"/>
    <property type="match status" value="1"/>
</dbReference>
<feature type="domain" description="KRAB" evidence="14">
    <location>
        <begin position="29"/>
        <end position="106"/>
    </location>
</feature>
<dbReference type="PANTHER" id="PTHR24393:SF166">
    <property type="entry name" value="ZINC FINGER PROTEIN 771"/>
    <property type="match status" value="1"/>
</dbReference>
<dbReference type="InterPro" id="IPR036051">
    <property type="entry name" value="KRAB_dom_sf"/>
</dbReference>
<feature type="domain" description="C2H2-type" evidence="13">
    <location>
        <begin position="303"/>
        <end position="330"/>
    </location>
</feature>
<dbReference type="Gene3D" id="6.10.140.140">
    <property type="match status" value="1"/>
</dbReference>
<dbReference type="SUPFAM" id="SSF109640">
    <property type="entry name" value="KRAB domain (Kruppel-associated box)"/>
    <property type="match status" value="1"/>
</dbReference>
<dbReference type="GO" id="GO:0005634">
    <property type="term" value="C:nucleus"/>
    <property type="evidence" value="ECO:0007669"/>
    <property type="project" value="UniProtKB-SubCell"/>
</dbReference>
<dbReference type="FunFam" id="3.30.160.60:FF:002343">
    <property type="entry name" value="Zinc finger protein 33A"/>
    <property type="match status" value="2"/>
</dbReference>
<name>A0A2K5C0B3_AOTNA</name>
<feature type="domain" description="C2H2-type" evidence="13">
    <location>
        <begin position="486"/>
        <end position="513"/>
    </location>
</feature>
<keyword evidence="8" id="KW-0805">Transcription regulation</keyword>
<dbReference type="SUPFAM" id="SSF57667">
    <property type="entry name" value="beta-beta-alpha zinc fingers"/>
    <property type="match status" value="7"/>
</dbReference>
<evidence type="ECO:0000256" key="4">
    <source>
        <dbReference type="ARBA" id="ARBA00022723"/>
    </source>
</evidence>
<dbReference type="GeneTree" id="ENSGT00940000154693"/>
<gene>
    <name evidence="15" type="primary">ZNF551</name>
</gene>
<dbReference type="FunFam" id="3.30.160.60:FF:000987">
    <property type="entry name" value="Zinc finger protein 275"/>
    <property type="match status" value="1"/>
</dbReference>